<dbReference type="Gene3D" id="1.10.340.70">
    <property type="match status" value="1"/>
</dbReference>
<comment type="caution">
    <text evidence="2">The sequence shown here is derived from an EMBL/GenBank/DDBJ whole genome shotgun (WGS) entry which is preliminary data.</text>
</comment>
<proteinExistence type="predicted"/>
<sequence>MQGELLLIDGLVVYNHRIVISVSQHKDILHKLHEMHQGLNKCQQNAQPTIWWPGLSSDCWCVGSIDQPNILSHFARLHYILHHPSTSSA</sequence>
<dbReference type="AlphaFoldDB" id="A0ABD0LQI6"/>
<evidence type="ECO:0000259" key="1">
    <source>
        <dbReference type="Pfam" id="PF17921"/>
    </source>
</evidence>
<reference evidence="2 3" key="1">
    <citation type="journal article" date="2023" name="Sci. Data">
        <title>Genome assembly of the Korean intertidal mud-creeper Batillaria attramentaria.</title>
        <authorList>
            <person name="Patra A.K."/>
            <person name="Ho P.T."/>
            <person name="Jun S."/>
            <person name="Lee S.J."/>
            <person name="Kim Y."/>
            <person name="Won Y.J."/>
        </authorList>
    </citation>
    <scope>NUCLEOTIDE SEQUENCE [LARGE SCALE GENOMIC DNA]</scope>
    <source>
        <strain evidence="2">Wonlab-2016</strain>
    </source>
</reference>
<protein>
    <recommendedName>
        <fullName evidence="1">Integrase zinc-binding domain-containing protein</fullName>
    </recommendedName>
</protein>
<evidence type="ECO:0000313" key="2">
    <source>
        <dbReference type="EMBL" id="KAK7501760.1"/>
    </source>
</evidence>
<organism evidence="2 3">
    <name type="scientific">Batillaria attramentaria</name>
    <dbReference type="NCBI Taxonomy" id="370345"/>
    <lineage>
        <taxon>Eukaryota</taxon>
        <taxon>Metazoa</taxon>
        <taxon>Spiralia</taxon>
        <taxon>Lophotrochozoa</taxon>
        <taxon>Mollusca</taxon>
        <taxon>Gastropoda</taxon>
        <taxon>Caenogastropoda</taxon>
        <taxon>Sorbeoconcha</taxon>
        <taxon>Cerithioidea</taxon>
        <taxon>Batillariidae</taxon>
        <taxon>Batillaria</taxon>
    </lineage>
</organism>
<dbReference type="EMBL" id="JACVVK020000030">
    <property type="protein sequence ID" value="KAK7501760.1"/>
    <property type="molecule type" value="Genomic_DNA"/>
</dbReference>
<name>A0ABD0LQI6_9CAEN</name>
<feature type="domain" description="Integrase zinc-binding" evidence="1">
    <location>
        <begin position="23"/>
        <end position="59"/>
    </location>
</feature>
<dbReference type="InterPro" id="IPR041588">
    <property type="entry name" value="Integrase_H2C2"/>
</dbReference>
<dbReference type="Proteomes" id="UP001519460">
    <property type="component" value="Unassembled WGS sequence"/>
</dbReference>
<evidence type="ECO:0000313" key="3">
    <source>
        <dbReference type="Proteomes" id="UP001519460"/>
    </source>
</evidence>
<dbReference type="Pfam" id="PF17921">
    <property type="entry name" value="Integrase_H2C2"/>
    <property type="match status" value="1"/>
</dbReference>
<keyword evidence="3" id="KW-1185">Reference proteome</keyword>
<accession>A0ABD0LQI6</accession>
<gene>
    <name evidence="2" type="ORF">BaRGS_00007191</name>
</gene>